<name>A0A1I5BE84_9GAMM</name>
<feature type="domain" description="Invasin" evidence="6">
    <location>
        <begin position="707"/>
        <end position="812"/>
    </location>
</feature>
<dbReference type="Pfam" id="PF11924">
    <property type="entry name" value="IAT_beta"/>
    <property type="match status" value="1"/>
</dbReference>
<dbReference type="GO" id="GO:0007155">
    <property type="term" value="P:cell adhesion"/>
    <property type="evidence" value="ECO:0007669"/>
    <property type="project" value="InterPro"/>
</dbReference>
<evidence type="ECO:0000256" key="3">
    <source>
        <dbReference type="SAM" id="Phobius"/>
    </source>
</evidence>
<evidence type="ECO:0000256" key="2">
    <source>
        <dbReference type="SAM" id="MobiDB-lite"/>
    </source>
</evidence>
<keyword evidence="3" id="KW-0812">Transmembrane</keyword>
<reference evidence="9" key="1">
    <citation type="submission" date="2016-10" db="EMBL/GenBank/DDBJ databases">
        <authorList>
            <person name="Varghese N."/>
            <person name="Submissions S."/>
        </authorList>
    </citation>
    <scope>NUCLEOTIDE SEQUENCE [LARGE SCALE GENOMIC DNA]</scope>
    <source>
        <strain evidence="9">DSM 16522</strain>
    </source>
</reference>
<dbReference type="InterPro" id="IPR051715">
    <property type="entry name" value="Intimin-Invasin_domain"/>
</dbReference>
<accession>A0A1I5BE84</accession>
<dbReference type="OrthoDB" id="8320584at2"/>
<sequence length="1845" mass="198553">MQKKQNKPWTDKQRHRLKRVAWVNIFAQVAFPVAGTLTPALAAGDEIKTSQSLSHELLAESLRQAAVPETPANETERWLAGAASRAAGMLKSGNLVESTKNQLRGLAVSEANQTLQNWLQRYGTVKLQANVDDRGRLDGSQFDMLLPLYDTEKQLAFTQFGLRHIDSRTTANFGLGQRHFLDTGMFGYNAFLDHDITRDHTRVGVGAEYARDFMRFGANGYFRASGWKDGKKLNDYEERPANGFDLRAESYVPSYPQLGGKLIYEQYFGDEVGLLSEERRQKNPAAFTLGVSYTPVPLVTLGLDRRQSAAGGGETRFNFGLNYEIGTPWSKQVDPDAMAFKRSLQGSRYELVDRNNQIVLEYRKKNLIRLMMENRISGRGGAVIPLNVSVSAKHGLKEIVWDTANLLAGGGKLENVSAPAQSANLAAESVRGGTHYLLTLPPFHEKGNNTYTLSGVAYDNQGNASERVATQIQVIASAVNSAGSGFEPTDKSMVADGKTQTVIRLKLTDKDGRPVTGAAGSIKLTDDKTKLTGDGKDPALGTEVKEVPAGSGIYEVTATAGTKHGKWKITPTVDGHELTPTVIDFGDSLANMIDTDKTEFKPENGALNKEGDSTEIILNLKDKDGNPITGAADKIKLVDDKSELYGQNPNPSLGAVREDPTGSGIYKAKVTAGKKKGIWKIIPTVDGKALKPATVTFGQSLTEIVDTRGSQFTPATNVLAADNEDSTIMTLHLKDKAGNPIPNAKDSITFEDNGDQLTGDGKNKPVIDKVWEEPENSGIYKVKVKAGDKTGEWKITTKIEGKPLETPTEITFGVSKADLVDLDKSEFIPEKGELPNEGDTTVIKLNLKDINGHLITGAENSISLIPDNHELYGKGETMPSYGKAKEVPPGSGRYEVPVTAGAKKGKWTLTPEVFGKQMKRPATIIFGQSLADILDPSSPGVEPADGSNALAADGISTKTLRITLKDKQGKPVTGAKDSIKVNASGTLQGEGKDPQIGEVKEVSDGVYEVVVTAGQKTGNWTLTTTIDGTDRQQEMVIEFDENKAPGISNLQLEGVLHVNGILHAVYQFDAKEGNATDRSFYVWGEKGTTAKRVIALADAAGTKEPIELAQKNGEGRVAAGAEDKDKVKYTIERSDIGKVLEVSVLAANEANLRAKAPLTTDVNDPNANKGITGGNGKGGVADPGAKPAIDKIVLSGELEINKPLTAEYTFNGNGGDATDLSQFAWHEKGTPAATYQPVPDDGKNAQNKTGTLSKQLEQADAGKTLAITVKPVNGNNEAGDPKTVDIGMTDTDINKTTAKGAKPGTILDPAAKPSIDNLLLEGKLYLNETLTAKYEFNAHNGNATDNSIYVWKRLRPEDKNGGPREEVSDPEAKGTVDGRKIPSGAIPSYTLGINDTGRLLEITITPKNGLGETGTDAVINTGQDHTLIGGTADGAIIDPNRGPIIEGLTINGTLEMGQALTGSYIFKQNDKDDVDNSVYLWGIKYPDSDDPTAPTSPEKRISDLVDDPDHHIKTSGTVPPYNLKLEDSGRIIQLAMVPRSPLKSGNNKMMLGESVATDTKQETQKGNVTGGNPDGTVKGIADDFIITSDTPEKDADGSMAVKVEKDKAIILTINTIKTGGRYVGGVPIEVKLDKAMGRAKKDKIDATTQLKINGETYTKDKSYIGRTDQDGKLVIEVTDQSSIGLKTPIVITANDKFNAKEKIQDVIFTVITSPDTHLANYWGHMVNETPVGGIIFKKPKLSVEWKADGTEEIVGESWTIAKWPTANSYCSLPTADELVSLYNAQQGKKIDISLGWPIVNNLRYKSATPYPVGHANVNDHMSVDLSNGSKSDNSRDNIAGRIICK</sequence>
<dbReference type="InterPro" id="IPR024519">
    <property type="entry name" value="IAT_beta"/>
</dbReference>
<dbReference type="STRING" id="53341.SAMN05421579_11827"/>
<evidence type="ECO:0000313" key="8">
    <source>
        <dbReference type="EMBL" id="SFN73043.1"/>
    </source>
</evidence>
<feature type="transmembrane region" description="Helical" evidence="3">
    <location>
        <begin position="21"/>
        <end position="42"/>
    </location>
</feature>
<evidence type="ECO:0000259" key="7">
    <source>
        <dbReference type="Pfam" id="PF11924"/>
    </source>
</evidence>
<dbReference type="Proteomes" id="UP000199011">
    <property type="component" value="Unassembled WGS sequence"/>
</dbReference>
<dbReference type="InterPro" id="IPR008964">
    <property type="entry name" value="Invasin/intimin_cell_adhesion"/>
</dbReference>
<gene>
    <name evidence="8" type="ORF">SAMN05421579_11827</name>
</gene>
<dbReference type="InterPro" id="IPR003535">
    <property type="entry name" value="Intimin/invasin_bac"/>
</dbReference>
<dbReference type="PRINTS" id="PR01369">
    <property type="entry name" value="INTIMIN"/>
</dbReference>
<keyword evidence="3" id="KW-0472">Membrane</keyword>
<dbReference type="Gene3D" id="2.60.40.10">
    <property type="entry name" value="Immunoglobulins"/>
    <property type="match status" value="5"/>
</dbReference>
<dbReference type="InterPro" id="IPR008542">
    <property type="entry name" value="BIg21"/>
</dbReference>
<proteinExistence type="inferred from homology"/>
<feature type="domain" description="Invasin" evidence="6">
    <location>
        <begin position="482"/>
        <end position="582"/>
    </location>
</feature>
<feature type="domain" description="Invasin" evidence="6">
    <location>
        <begin position="595"/>
        <end position="699"/>
    </location>
</feature>
<organism evidence="8 9">
    <name type="scientific">Xenorhabdus japonica</name>
    <dbReference type="NCBI Taxonomy" id="53341"/>
    <lineage>
        <taxon>Bacteria</taxon>
        <taxon>Pseudomonadati</taxon>
        <taxon>Pseudomonadota</taxon>
        <taxon>Gammaproteobacteria</taxon>
        <taxon>Enterobacterales</taxon>
        <taxon>Morganellaceae</taxon>
        <taxon>Xenorhabdus</taxon>
    </lineage>
</organism>
<feature type="domain" description="Bacterial Immunoglobulin-like 21" evidence="4">
    <location>
        <begin position="1608"/>
        <end position="1711"/>
    </location>
</feature>
<dbReference type="RefSeq" id="WP_092519398.1">
    <property type="nucleotide sequence ID" value="NZ_CAWRAH010000083.1"/>
</dbReference>
<feature type="region of interest" description="Disordered" evidence="2">
    <location>
        <begin position="1486"/>
        <end position="1520"/>
    </location>
</feature>
<feature type="domain" description="Inverse autotransporter beta-domain" evidence="7">
    <location>
        <begin position="93"/>
        <end position="356"/>
    </location>
</feature>
<comment type="similarity">
    <text evidence="1">Belongs to the intimin/invasin family.</text>
</comment>
<evidence type="ECO:0000259" key="5">
    <source>
        <dbReference type="Pfam" id="PF05689"/>
    </source>
</evidence>
<dbReference type="PANTHER" id="PTHR39576:SF2">
    <property type="entry name" value="ATTACHING AND EFFACING PROTEIN HOMOLOG-RELATED"/>
    <property type="match status" value="1"/>
</dbReference>
<protein>
    <submittedName>
        <fullName evidence="8">Invasin, domain 3</fullName>
    </submittedName>
</protein>
<feature type="region of interest" description="Disordered" evidence="2">
    <location>
        <begin position="1356"/>
        <end position="1381"/>
    </location>
</feature>
<keyword evidence="9" id="KW-1185">Reference proteome</keyword>
<dbReference type="InterPro" id="IPR008541">
    <property type="entry name" value="InvE_AD"/>
</dbReference>
<evidence type="ECO:0000256" key="1">
    <source>
        <dbReference type="ARBA" id="ARBA00010116"/>
    </source>
</evidence>
<dbReference type="FunFam" id="2.40.160.160:FF:000001">
    <property type="entry name" value="Intimin-like inverse autotransporter SinH"/>
    <property type="match status" value="1"/>
</dbReference>
<evidence type="ECO:0000259" key="6">
    <source>
        <dbReference type="Pfam" id="PF09134"/>
    </source>
</evidence>
<evidence type="ECO:0000313" key="9">
    <source>
        <dbReference type="Proteomes" id="UP000199011"/>
    </source>
</evidence>
<dbReference type="GO" id="GO:0009279">
    <property type="term" value="C:cell outer membrane"/>
    <property type="evidence" value="ECO:0007669"/>
    <property type="project" value="TreeGrafter"/>
</dbReference>
<dbReference type="Gene3D" id="2.40.160.160">
    <property type="entry name" value="Inverse autotransporter, beta-domain"/>
    <property type="match status" value="1"/>
</dbReference>
<dbReference type="Pfam" id="PF05688">
    <property type="entry name" value="BIg21"/>
    <property type="match status" value="1"/>
</dbReference>
<dbReference type="InterPro" id="IPR013783">
    <property type="entry name" value="Ig-like_fold"/>
</dbReference>
<feature type="compositionally biased region" description="Basic and acidic residues" evidence="2">
    <location>
        <begin position="1356"/>
        <end position="1380"/>
    </location>
</feature>
<dbReference type="Pfam" id="PF05689">
    <property type="entry name" value="InvE_AD"/>
    <property type="match status" value="1"/>
</dbReference>
<feature type="domain" description="InvasinE Adhesion" evidence="5">
    <location>
        <begin position="1714"/>
        <end position="1844"/>
    </location>
</feature>
<dbReference type="Pfam" id="PF09134">
    <property type="entry name" value="Invasin_D3"/>
    <property type="match status" value="4"/>
</dbReference>
<dbReference type="InterPro" id="IPR038177">
    <property type="entry name" value="IAT_beta_sf"/>
</dbReference>
<feature type="region of interest" description="Disordered" evidence="2">
    <location>
        <begin position="1159"/>
        <end position="1182"/>
    </location>
</feature>
<dbReference type="InterPro" id="IPR015217">
    <property type="entry name" value="Invasin_dom_3"/>
</dbReference>
<dbReference type="EMBL" id="FOVO01000018">
    <property type="protein sequence ID" value="SFN73043.1"/>
    <property type="molecule type" value="Genomic_DNA"/>
</dbReference>
<feature type="compositionally biased region" description="Basic and acidic residues" evidence="2">
    <location>
        <begin position="1497"/>
        <end position="1512"/>
    </location>
</feature>
<dbReference type="SUPFAM" id="SSF49373">
    <property type="entry name" value="Invasin/intimin cell-adhesion fragments"/>
    <property type="match status" value="4"/>
</dbReference>
<feature type="compositionally biased region" description="Gly residues" evidence="2">
    <location>
        <begin position="1171"/>
        <end position="1181"/>
    </location>
</feature>
<evidence type="ECO:0000259" key="4">
    <source>
        <dbReference type="Pfam" id="PF05688"/>
    </source>
</evidence>
<dbReference type="PANTHER" id="PTHR39576">
    <property type="entry name" value="ATTACHING AND EFFACING PROTEIN HOMOLOG-RELATED-RELATED"/>
    <property type="match status" value="1"/>
</dbReference>
<keyword evidence="3" id="KW-1133">Transmembrane helix</keyword>
<feature type="domain" description="Invasin" evidence="6">
    <location>
        <begin position="949"/>
        <end position="1039"/>
    </location>
</feature>